<protein>
    <submittedName>
        <fullName evidence="2">Uncharacterized protein</fullName>
    </submittedName>
</protein>
<name>A0A2I0HWJ6_PUNGR</name>
<feature type="region of interest" description="Disordered" evidence="1">
    <location>
        <begin position="133"/>
        <end position="153"/>
    </location>
</feature>
<gene>
    <name evidence="2" type="ORF">CRG98_043533</name>
</gene>
<dbReference type="AlphaFoldDB" id="A0A2I0HWJ6"/>
<dbReference type="EMBL" id="PGOL01005039">
    <property type="protein sequence ID" value="PKI36062.1"/>
    <property type="molecule type" value="Genomic_DNA"/>
</dbReference>
<dbReference type="Proteomes" id="UP000233551">
    <property type="component" value="Unassembled WGS sequence"/>
</dbReference>
<evidence type="ECO:0000313" key="3">
    <source>
        <dbReference type="Proteomes" id="UP000233551"/>
    </source>
</evidence>
<evidence type="ECO:0000256" key="1">
    <source>
        <dbReference type="SAM" id="MobiDB-lite"/>
    </source>
</evidence>
<feature type="compositionally biased region" description="Basic and acidic residues" evidence="1">
    <location>
        <begin position="144"/>
        <end position="153"/>
    </location>
</feature>
<comment type="caution">
    <text evidence="2">The sequence shown here is derived from an EMBL/GenBank/DDBJ whole genome shotgun (WGS) entry which is preliminary data.</text>
</comment>
<proteinExistence type="predicted"/>
<accession>A0A2I0HWJ6</accession>
<organism evidence="2 3">
    <name type="scientific">Punica granatum</name>
    <name type="common">Pomegranate</name>
    <dbReference type="NCBI Taxonomy" id="22663"/>
    <lineage>
        <taxon>Eukaryota</taxon>
        <taxon>Viridiplantae</taxon>
        <taxon>Streptophyta</taxon>
        <taxon>Embryophyta</taxon>
        <taxon>Tracheophyta</taxon>
        <taxon>Spermatophyta</taxon>
        <taxon>Magnoliopsida</taxon>
        <taxon>eudicotyledons</taxon>
        <taxon>Gunneridae</taxon>
        <taxon>Pentapetalae</taxon>
        <taxon>rosids</taxon>
        <taxon>malvids</taxon>
        <taxon>Myrtales</taxon>
        <taxon>Lythraceae</taxon>
        <taxon>Punica</taxon>
    </lineage>
</organism>
<reference evidence="2 3" key="1">
    <citation type="submission" date="2017-11" db="EMBL/GenBank/DDBJ databases">
        <title>De-novo sequencing of pomegranate (Punica granatum L.) genome.</title>
        <authorList>
            <person name="Akparov Z."/>
            <person name="Amiraslanov A."/>
            <person name="Hajiyeva S."/>
            <person name="Abbasov M."/>
            <person name="Kaur K."/>
            <person name="Hamwieh A."/>
            <person name="Solovyev V."/>
            <person name="Salamov A."/>
            <person name="Braich B."/>
            <person name="Kosarev P."/>
            <person name="Mahmoud A."/>
            <person name="Hajiyev E."/>
            <person name="Babayeva S."/>
            <person name="Izzatullayeva V."/>
            <person name="Mammadov A."/>
            <person name="Mammadov A."/>
            <person name="Sharifova S."/>
            <person name="Ojaghi J."/>
            <person name="Eynullazada K."/>
            <person name="Bayramov B."/>
            <person name="Abdulazimova A."/>
            <person name="Shahmuradov I."/>
        </authorList>
    </citation>
    <scope>NUCLEOTIDE SEQUENCE [LARGE SCALE GENOMIC DNA]</scope>
    <source>
        <strain evidence="3">cv. AG2017</strain>
        <tissue evidence="2">Leaf</tissue>
    </source>
</reference>
<sequence>MPPHTMSARDPSVECGLTSTHLSTSVVSWVGMDEMRLDNHLELDRSHGYLEGHSVLLEFVGSVEPKPGLSRASVALISVSVFSTYCEPHCEAFTCTFIHLRILVGEREVRESEPVDLVYRSLRRAGLRELRARSSRSSGHHGSVSRDARAMDRSCDSRIRSSFGL</sequence>
<keyword evidence="3" id="KW-1185">Reference proteome</keyword>
<evidence type="ECO:0000313" key="2">
    <source>
        <dbReference type="EMBL" id="PKI36062.1"/>
    </source>
</evidence>